<evidence type="ECO:0000256" key="2">
    <source>
        <dbReference type="ARBA" id="ARBA00008639"/>
    </source>
</evidence>
<name>A0ABQ5V5H8_9PROT</name>
<evidence type="ECO:0000259" key="4">
    <source>
        <dbReference type="Pfam" id="PF00291"/>
    </source>
</evidence>
<feature type="domain" description="Tryptophan synthase beta chain-like PALP" evidence="4">
    <location>
        <begin position="21"/>
        <end position="326"/>
    </location>
</feature>
<keyword evidence="3" id="KW-0663">Pyridoxal phosphate</keyword>
<dbReference type="PIRSF" id="PIRSF006278">
    <property type="entry name" value="ACCD_DCysDesulf"/>
    <property type="match status" value="1"/>
</dbReference>
<comment type="caution">
    <text evidence="5">The sequence shown here is derived from an EMBL/GenBank/DDBJ whole genome shotgun (WGS) entry which is preliminary data.</text>
</comment>
<dbReference type="Gene3D" id="3.40.50.1100">
    <property type="match status" value="2"/>
</dbReference>
<comment type="cofactor">
    <cofactor evidence="1">
        <name>pyridoxal 5'-phosphate</name>
        <dbReference type="ChEBI" id="CHEBI:597326"/>
    </cofactor>
</comment>
<keyword evidence="6" id="KW-1185">Reference proteome</keyword>
<evidence type="ECO:0000256" key="1">
    <source>
        <dbReference type="ARBA" id="ARBA00001933"/>
    </source>
</evidence>
<dbReference type="InterPro" id="IPR027278">
    <property type="entry name" value="ACCD_DCysDesulf"/>
</dbReference>
<organism evidence="5 6">
    <name type="scientific">Algimonas ampicilliniresistens</name>
    <dbReference type="NCBI Taxonomy" id="1298735"/>
    <lineage>
        <taxon>Bacteria</taxon>
        <taxon>Pseudomonadati</taxon>
        <taxon>Pseudomonadota</taxon>
        <taxon>Alphaproteobacteria</taxon>
        <taxon>Maricaulales</taxon>
        <taxon>Robiginitomaculaceae</taxon>
        <taxon>Algimonas</taxon>
    </lineage>
</organism>
<dbReference type="Proteomes" id="UP001161391">
    <property type="component" value="Unassembled WGS sequence"/>
</dbReference>
<proteinExistence type="inferred from homology"/>
<dbReference type="PANTHER" id="PTHR43780">
    <property type="entry name" value="1-AMINOCYCLOPROPANE-1-CARBOXYLATE DEAMINASE-RELATED"/>
    <property type="match status" value="1"/>
</dbReference>
<reference evidence="5" key="2">
    <citation type="submission" date="2023-01" db="EMBL/GenBank/DDBJ databases">
        <title>Draft genome sequence of Algimonas ampicilliniresistens strain NBRC 108219.</title>
        <authorList>
            <person name="Sun Q."/>
            <person name="Mori K."/>
        </authorList>
    </citation>
    <scope>NUCLEOTIDE SEQUENCE</scope>
    <source>
        <strain evidence="5">NBRC 108219</strain>
    </source>
</reference>
<dbReference type="Pfam" id="PF00291">
    <property type="entry name" value="PALP"/>
    <property type="match status" value="1"/>
</dbReference>
<reference evidence="5" key="1">
    <citation type="journal article" date="2014" name="Int. J. Syst. Evol. Microbiol.">
        <title>Complete genome of a new Firmicutes species belonging to the dominant human colonic microbiota ('Ruminococcus bicirculans') reveals two chromosomes and a selective capacity to utilize plant glucans.</title>
        <authorList>
            <consortium name="NISC Comparative Sequencing Program"/>
            <person name="Wegmann U."/>
            <person name="Louis P."/>
            <person name="Goesmann A."/>
            <person name="Henrissat B."/>
            <person name="Duncan S.H."/>
            <person name="Flint H.J."/>
        </authorList>
    </citation>
    <scope>NUCLEOTIDE SEQUENCE</scope>
    <source>
        <strain evidence="5">NBRC 108219</strain>
    </source>
</reference>
<dbReference type="RefSeq" id="WP_284387389.1">
    <property type="nucleotide sequence ID" value="NZ_BSNK01000001.1"/>
</dbReference>
<dbReference type="InterPro" id="IPR036052">
    <property type="entry name" value="TrpB-like_PALP_sf"/>
</dbReference>
<protein>
    <submittedName>
        <fullName evidence="5">D-cysteine desulfhydrase</fullName>
    </submittedName>
</protein>
<gene>
    <name evidence="5" type="ORF">GCM10007853_05970</name>
</gene>
<dbReference type="EMBL" id="BSNK01000001">
    <property type="protein sequence ID" value="GLQ22723.1"/>
    <property type="molecule type" value="Genomic_DNA"/>
</dbReference>
<evidence type="ECO:0000313" key="5">
    <source>
        <dbReference type="EMBL" id="GLQ22723.1"/>
    </source>
</evidence>
<dbReference type="SUPFAM" id="SSF53686">
    <property type="entry name" value="Tryptophan synthase beta subunit-like PLP-dependent enzymes"/>
    <property type="match status" value="1"/>
</dbReference>
<evidence type="ECO:0000313" key="6">
    <source>
        <dbReference type="Proteomes" id="UP001161391"/>
    </source>
</evidence>
<accession>A0ABQ5V5H8</accession>
<comment type="similarity">
    <text evidence="2">Belongs to the ACC deaminase/D-cysteine desulfhydrase family.</text>
</comment>
<dbReference type="InterPro" id="IPR001926">
    <property type="entry name" value="TrpB-like_PALP"/>
</dbReference>
<dbReference type="PANTHER" id="PTHR43780:SF2">
    <property type="entry name" value="1-AMINOCYCLOPROPANE-1-CARBOXYLATE DEAMINASE-RELATED"/>
    <property type="match status" value="1"/>
</dbReference>
<evidence type="ECO:0000256" key="3">
    <source>
        <dbReference type="ARBA" id="ARBA00022898"/>
    </source>
</evidence>
<sequence>MTLNAAALDRRLAAFPRLGLAQLPTPLQPLRNLSAHLGGPDIWVKRDDLTGLGLGGNKLRKIDYVLKAAIDAGADCVVSGGVVQSNSQRQVAAVCAKMGLPCHLAVFHGRVASKSDRYSNSGNALLNTLFGAIKHDVSWDADPNGAMARIADELRADGHNPAILPYGISNALGAIGYSSLCAELAHQCDDEALSPNAIVFASGSGGTHAGLALGANIALPGTAVIGFDIDGEPERVRHDVERIAVEAAEMLDWSFDRSIIDLRAGMAGTGYGQPHPSCLNALRLAGRLEGLILDPTYSAKSLAGLIDLIKAGEYGSGDTVIFVHTGGDAALFAYMPEQLFGA</sequence>